<comment type="caution">
    <text evidence="3">The sequence shown here is derived from an EMBL/GenBank/DDBJ whole genome shotgun (WGS) entry which is preliminary data.</text>
</comment>
<dbReference type="Pfam" id="PF14559">
    <property type="entry name" value="TPR_19"/>
    <property type="match status" value="3"/>
</dbReference>
<dbReference type="PANTHER" id="PTHR12558:SF13">
    <property type="entry name" value="CELL DIVISION CYCLE PROTEIN 27 HOMOLOG"/>
    <property type="match status" value="1"/>
</dbReference>
<dbReference type="PROSITE" id="PS50005">
    <property type="entry name" value="TPR"/>
    <property type="match status" value="3"/>
</dbReference>
<dbReference type="EMBL" id="JACFXV010000043">
    <property type="protein sequence ID" value="MBA5776839.1"/>
    <property type="molecule type" value="Genomic_DNA"/>
</dbReference>
<gene>
    <name evidence="3" type="ORF">H2509_06815</name>
</gene>
<protein>
    <submittedName>
        <fullName evidence="3">Tetratricopeptide repeat protein</fullName>
    </submittedName>
</protein>
<feature type="repeat" description="TPR" evidence="1">
    <location>
        <begin position="78"/>
        <end position="111"/>
    </location>
</feature>
<reference evidence="3 4" key="1">
    <citation type="submission" date="2020-07" db="EMBL/GenBank/DDBJ databases">
        <title>Stappia sp., F7233, whole genome shotgun sequencing project.</title>
        <authorList>
            <person name="Jiang S."/>
            <person name="Liu Z.W."/>
            <person name="Du Z.J."/>
        </authorList>
    </citation>
    <scope>NUCLEOTIDE SEQUENCE [LARGE SCALE GENOMIC DNA]</scope>
    <source>
        <strain evidence="3 4">F7233</strain>
    </source>
</reference>
<evidence type="ECO:0000256" key="2">
    <source>
        <dbReference type="SAM" id="MobiDB-lite"/>
    </source>
</evidence>
<dbReference type="InterPro" id="IPR011990">
    <property type="entry name" value="TPR-like_helical_dom_sf"/>
</dbReference>
<dbReference type="SMART" id="SM00028">
    <property type="entry name" value="TPR"/>
    <property type="match status" value="6"/>
</dbReference>
<feature type="compositionally biased region" description="Basic and acidic residues" evidence="2">
    <location>
        <begin position="355"/>
        <end position="366"/>
    </location>
</feature>
<evidence type="ECO:0000313" key="3">
    <source>
        <dbReference type="EMBL" id="MBA5776839.1"/>
    </source>
</evidence>
<feature type="repeat" description="TPR" evidence="1">
    <location>
        <begin position="44"/>
        <end position="77"/>
    </location>
</feature>
<keyword evidence="4" id="KW-1185">Reference proteome</keyword>
<feature type="region of interest" description="Disordered" evidence="2">
    <location>
        <begin position="337"/>
        <end position="377"/>
    </location>
</feature>
<evidence type="ECO:0000313" key="4">
    <source>
        <dbReference type="Proteomes" id="UP000541109"/>
    </source>
</evidence>
<accession>A0A839AE05</accession>
<name>A0A839AE05_9HYPH</name>
<dbReference type="SUPFAM" id="SSF48452">
    <property type="entry name" value="TPR-like"/>
    <property type="match status" value="1"/>
</dbReference>
<feature type="repeat" description="TPR" evidence="1">
    <location>
        <begin position="214"/>
        <end position="247"/>
    </location>
</feature>
<dbReference type="Gene3D" id="1.25.40.10">
    <property type="entry name" value="Tetratricopeptide repeat domain"/>
    <property type="match status" value="2"/>
</dbReference>
<dbReference type="RefSeq" id="WP_182163578.1">
    <property type="nucleotide sequence ID" value="NZ_JACFXV010000043.1"/>
</dbReference>
<proteinExistence type="predicted"/>
<dbReference type="Proteomes" id="UP000541109">
    <property type="component" value="Unassembled WGS sequence"/>
</dbReference>
<dbReference type="PANTHER" id="PTHR12558">
    <property type="entry name" value="CELL DIVISION CYCLE 16,23,27"/>
    <property type="match status" value="1"/>
</dbReference>
<organism evidence="3 4">
    <name type="scientific">Stappia albiluteola</name>
    <dbReference type="NCBI Taxonomy" id="2758565"/>
    <lineage>
        <taxon>Bacteria</taxon>
        <taxon>Pseudomonadati</taxon>
        <taxon>Pseudomonadota</taxon>
        <taxon>Alphaproteobacteria</taxon>
        <taxon>Hyphomicrobiales</taxon>
        <taxon>Stappiaceae</taxon>
        <taxon>Stappia</taxon>
    </lineage>
</organism>
<dbReference type="InterPro" id="IPR019734">
    <property type="entry name" value="TPR_rpt"/>
</dbReference>
<dbReference type="AlphaFoldDB" id="A0A839AE05"/>
<keyword evidence="1" id="KW-0802">TPR repeat</keyword>
<sequence>MSASDDTIGIEAALDEAGRLERGGDHASAVTIYEHLHRSLPEDLEITYRLGTAFLRTGRLEEAVPLLRQVVFHNPGHLAARTNLGNAFLLMDLLDKAEEHFQAVLQNEPDNRNALFGLASALIQQGRNLEALAYCDRLMMQLPNNAAALTLAGEAASDDPRLNIAIARYRQALKADPDYVPALLGLSRALYRRRRFDEALSLTERAALRQPRNAEALALKGQILSALQDFQAAMQVLTTAIELAPDNAGLQVEFSVAARRQGELGPAIESAFAAWNLQPTSVEAAKALGAALSAVGKAAAAREVLMSGGDLGSLGHSTRELLERLPGDIHAVAIIPTPPEAEPDIPTQCDDTPEALERDEQPRLTPDDDDLPLFRGF</sequence>
<evidence type="ECO:0000256" key="1">
    <source>
        <dbReference type="PROSITE-ProRule" id="PRU00339"/>
    </source>
</evidence>